<organism evidence="1">
    <name type="scientific">uncultured Caudovirales phage</name>
    <dbReference type="NCBI Taxonomy" id="2100421"/>
    <lineage>
        <taxon>Viruses</taxon>
        <taxon>Duplodnaviria</taxon>
        <taxon>Heunggongvirae</taxon>
        <taxon>Uroviricota</taxon>
        <taxon>Caudoviricetes</taxon>
        <taxon>Peduoviridae</taxon>
        <taxon>Maltschvirus</taxon>
        <taxon>Maltschvirus maltsch</taxon>
    </lineage>
</organism>
<dbReference type="EMBL" id="LR796666">
    <property type="protein sequence ID" value="CAB4158109.1"/>
    <property type="molecule type" value="Genomic_DNA"/>
</dbReference>
<sequence length="194" mass="20675">MSITSAKTGATGISLALENNFMEPIASVLVGAGQTSIVEFLDIPQNYKHLQLRTIAQITNTSGFGGSGGFGIRYNSDTSTNYTRHFLGGNGSGVNIVNTPNVGGGAIERFPYDQSNTNIPGIAITDILDYASFSKFKTTKNLGGIELNSASTDAQAVLNSFLWRSTDPISSITLSTAPFFFKQHSRFSLYGIKG</sequence>
<protein>
    <submittedName>
        <fullName evidence="1">Uncharacterized protein</fullName>
    </submittedName>
</protein>
<proteinExistence type="predicted"/>
<accession>A0A6J5MJR8</accession>
<evidence type="ECO:0000313" key="2">
    <source>
        <dbReference type="EMBL" id="CAB4158109.1"/>
    </source>
</evidence>
<evidence type="ECO:0000313" key="1">
    <source>
        <dbReference type="EMBL" id="CAB4146974.1"/>
    </source>
</evidence>
<dbReference type="EMBL" id="LR796484">
    <property type="protein sequence ID" value="CAB4146974.1"/>
    <property type="molecule type" value="Genomic_DNA"/>
</dbReference>
<name>A0A6J5MJR8_9CAUD</name>
<reference evidence="1" key="1">
    <citation type="submission" date="2020-04" db="EMBL/GenBank/DDBJ databases">
        <authorList>
            <person name="Chiriac C."/>
            <person name="Salcher M."/>
            <person name="Ghai R."/>
            <person name="Kavagutti S V."/>
        </authorList>
    </citation>
    <scope>NUCLEOTIDE SEQUENCE</scope>
</reference>
<gene>
    <name evidence="1" type="ORF">UFOVP429_5</name>
    <name evidence="2" type="ORF">UFOVP696_8</name>
</gene>